<gene>
    <name evidence="1" type="ORF">OPV22_019161</name>
</gene>
<accession>A0AAV8QX85</accession>
<dbReference type="EMBL" id="JAQQAF010000005">
    <property type="protein sequence ID" value="KAJ8486676.1"/>
    <property type="molecule type" value="Genomic_DNA"/>
</dbReference>
<sequence>MLGSARNLIFLDYCNSRVLAVQESELDERVLQMGMEIRWEAQCRVAGSITAGIAPQTFGNVTSPIKNRSAGLLGGGRSAWCSCPYPQLQCDHPFPSSVKSSSRHL</sequence>
<dbReference type="Proteomes" id="UP001222027">
    <property type="component" value="Unassembled WGS sequence"/>
</dbReference>
<organism evidence="1 2">
    <name type="scientific">Ensete ventricosum</name>
    <name type="common">Abyssinian banana</name>
    <name type="synonym">Musa ensete</name>
    <dbReference type="NCBI Taxonomy" id="4639"/>
    <lineage>
        <taxon>Eukaryota</taxon>
        <taxon>Viridiplantae</taxon>
        <taxon>Streptophyta</taxon>
        <taxon>Embryophyta</taxon>
        <taxon>Tracheophyta</taxon>
        <taxon>Spermatophyta</taxon>
        <taxon>Magnoliopsida</taxon>
        <taxon>Liliopsida</taxon>
        <taxon>Zingiberales</taxon>
        <taxon>Musaceae</taxon>
        <taxon>Ensete</taxon>
    </lineage>
</organism>
<keyword evidence="2" id="KW-1185">Reference proteome</keyword>
<proteinExistence type="predicted"/>
<reference evidence="1 2" key="1">
    <citation type="submission" date="2022-12" db="EMBL/GenBank/DDBJ databases">
        <title>Chromosome-scale assembly of the Ensete ventricosum genome.</title>
        <authorList>
            <person name="Dussert Y."/>
            <person name="Stocks J."/>
            <person name="Wendawek A."/>
            <person name="Woldeyes F."/>
            <person name="Nichols R.A."/>
            <person name="Borrell J.S."/>
        </authorList>
    </citation>
    <scope>NUCLEOTIDE SEQUENCE [LARGE SCALE GENOMIC DNA]</scope>
    <source>
        <strain evidence="2">cv. Maze</strain>
        <tissue evidence="1">Seeds</tissue>
    </source>
</reference>
<dbReference type="AlphaFoldDB" id="A0AAV8QX85"/>
<name>A0AAV8QX85_ENSVE</name>
<protein>
    <submittedName>
        <fullName evidence="1">Uncharacterized protein</fullName>
    </submittedName>
</protein>
<evidence type="ECO:0000313" key="1">
    <source>
        <dbReference type="EMBL" id="KAJ8486676.1"/>
    </source>
</evidence>
<comment type="caution">
    <text evidence="1">The sequence shown here is derived from an EMBL/GenBank/DDBJ whole genome shotgun (WGS) entry which is preliminary data.</text>
</comment>
<evidence type="ECO:0000313" key="2">
    <source>
        <dbReference type="Proteomes" id="UP001222027"/>
    </source>
</evidence>